<feature type="transmembrane region" description="Helical" evidence="7">
    <location>
        <begin position="185"/>
        <end position="202"/>
    </location>
</feature>
<sequence length="404" mass="44155">MKRLLLFFCLISVLLQRGIGDQIGRSISSQKYFVSRLGASRVKRAGDEDHDDHDDDDEDHDDHDDDHEDDDHDHGDEEGDLETWTRAKAFGYASLANAIISLLSLAGIAIVICNQKCIKDKKSQELIFDFFIALGISTMLGDTFFHILPKVMGIHGHEEGSDENGDHAGHSDESHAEEDAKYKLALGRMALTVGMMYLFWILESLTSISNFGGHGHSHGPAPSAPANNVLDVHDEALKPGEVEVRTRDTAGIVGVAVGDVMHNFVDGIAIGVSWRFSWQLGMATTIAIFLHELPHELGDFAIYQNLGLSIWKALLLNLFSACCSFGGLFLGLSLAEKTEAGNWLLSATIGLFIYISLVNILKLTNTTPNRWARFAVQNAGLLIGFIAMALLGAYEESISDSLAS</sequence>
<evidence type="ECO:0000256" key="2">
    <source>
        <dbReference type="ARBA" id="ARBA00006939"/>
    </source>
</evidence>
<dbReference type="GO" id="GO:0140410">
    <property type="term" value="F:monoatomic cation:bicarbonate symporter activity"/>
    <property type="evidence" value="ECO:0007669"/>
    <property type="project" value="TreeGrafter"/>
</dbReference>
<proteinExistence type="inferred from homology"/>
<gene>
    <name evidence="9" type="ORF">GSOID_T00002040001</name>
</gene>
<evidence type="ECO:0000256" key="3">
    <source>
        <dbReference type="ARBA" id="ARBA00022692"/>
    </source>
</evidence>
<organism evidence="9">
    <name type="scientific">Oikopleura dioica</name>
    <name type="common">Tunicate</name>
    <dbReference type="NCBI Taxonomy" id="34765"/>
    <lineage>
        <taxon>Eukaryota</taxon>
        <taxon>Metazoa</taxon>
        <taxon>Chordata</taxon>
        <taxon>Tunicata</taxon>
        <taxon>Appendicularia</taxon>
        <taxon>Copelata</taxon>
        <taxon>Oikopleuridae</taxon>
        <taxon>Oikopleura</taxon>
    </lineage>
</organism>
<dbReference type="InterPro" id="IPR003689">
    <property type="entry name" value="ZIP"/>
</dbReference>
<feature type="signal peptide" evidence="8">
    <location>
        <begin position="1"/>
        <end position="20"/>
    </location>
</feature>
<dbReference type="AlphaFoldDB" id="E4XS89"/>
<dbReference type="GO" id="GO:0030003">
    <property type="term" value="P:intracellular monoatomic cation homeostasis"/>
    <property type="evidence" value="ECO:0007669"/>
    <property type="project" value="TreeGrafter"/>
</dbReference>
<dbReference type="EMBL" id="FN653131">
    <property type="protein sequence ID" value="CBY12637.1"/>
    <property type="molecule type" value="Genomic_DNA"/>
</dbReference>
<evidence type="ECO:0000256" key="5">
    <source>
        <dbReference type="ARBA" id="ARBA00023136"/>
    </source>
</evidence>
<dbReference type="Pfam" id="PF02535">
    <property type="entry name" value="Zip"/>
    <property type="match status" value="1"/>
</dbReference>
<keyword evidence="3 7" id="KW-0812">Transmembrane</keyword>
<evidence type="ECO:0000256" key="1">
    <source>
        <dbReference type="ARBA" id="ARBA00004141"/>
    </source>
</evidence>
<dbReference type="GO" id="GO:0005886">
    <property type="term" value="C:plasma membrane"/>
    <property type="evidence" value="ECO:0007669"/>
    <property type="project" value="TreeGrafter"/>
</dbReference>
<keyword evidence="8" id="KW-0732">Signal</keyword>
<keyword evidence="10" id="KW-1185">Reference proteome</keyword>
<comment type="subcellular location">
    <subcellularLocation>
        <location evidence="1">Membrane</location>
        <topology evidence="1">Multi-pass membrane protein</topology>
    </subcellularLocation>
</comment>
<dbReference type="OrthoDB" id="200954at2759"/>
<keyword evidence="5 7" id="KW-0472">Membrane</keyword>
<dbReference type="PANTHER" id="PTHR12191">
    <property type="entry name" value="SOLUTE CARRIER FAMILY 39"/>
    <property type="match status" value="1"/>
</dbReference>
<feature type="compositionally biased region" description="Acidic residues" evidence="6">
    <location>
        <begin position="48"/>
        <end position="79"/>
    </location>
</feature>
<dbReference type="InParanoid" id="E4XS89"/>
<dbReference type="GO" id="GO:0071578">
    <property type="term" value="P:zinc ion import across plasma membrane"/>
    <property type="evidence" value="ECO:0007669"/>
    <property type="project" value="TreeGrafter"/>
</dbReference>
<evidence type="ECO:0000256" key="7">
    <source>
        <dbReference type="SAM" id="Phobius"/>
    </source>
</evidence>
<name>E4XS89_OIKDI</name>
<keyword evidence="4 7" id="KW-1133">Transmembrane helix</keyword>
<evidence type="ECO:0000313" key="10">
    <source>
        <dbReference type="Proteomes" id="UP000001307"/>
    </source>
</evidence>
<feature type="region of interest" description="Disordered" evidence="6">
    <location>
        <begin position="43"/>
        <end position="79"/>
    </location>
</feature>
<evidence type="ECO:0000313" key="9">
    <source>
        <dbReference type="EMBL" id="CBY12637.1"/>
    </source>
</evidence>
<accession>E4XS89</accession>
<feature type="transmembrane region" description="Helical" evidence="7">
    <location>
        <begin position="314"/>
        <end position="335"/>
    </location>
</feature>
<reference evidence="9" key="1">
    <citation type="journal article" date="2010" name="Science">
        <title>Plasticity of animal genome architecture unmasked by rapid evolution of a pelagic tunicate.</title>
        <authorList>
            <person name="Denoeud F."/>
            <person name="Henriet S."/>
            <person name="Mungpakdee S."/>
            <person name="Aury J.M."/>
            <person name="Da Silva C."/>
            <person name="Brinkmann H."/>
            <person name="Mikhaleva J."/>
            <person name="Olsen L.C."/>
            <person name="Jubin C."/>
            <person name="Canestro C."/>
            <person name="Bouquet J.M."/>
            <person name="Danks G."/>
            <person name="Poulain J."/>
            <person name="Campsteijn C."/>
            <person name="Adamski M."/>
            <person name="Cross I."/>
            <person name="Yadetie F."/>
            <person name="Muffato M."/>
            <person name="Louis A."/>
            <person name="Butcher S."/>
            <person name="Tsagkogeorga G."/>
            <person name="Konrad A."/>
            <person name="Singh S."/>
            <person name="Jensen M.F."/>
            <person name="Cong E.H."/>
            <person name="Eikeseth-Otteraa H."/>
            <person name="Noel B."/>
            <person name="Anthouard V."/>
            <person name="Porcel B.M."/>
            <person name="Kachouri-Lafond R."/>
            <person name="Nishino A."/>
            <person name="Ugolini M."/>
            <person name="Chourrout P."/>
            <person name="Nishida H."/>
            <person name="Aasland R."/>
            <person name="Huzurbazar S."/>
            <person name="Westhof E."/>
            <person name="Delsuc F."/>
            <person name="Lehrach H."/>
            <person name="Reinhardt R."/>
            <person name="Weissenbach J."/>
            <person name="Roy S.W."/>
            <person name="Artiguenave F."/>
            <person name="Postlethwait J.H."/>
            <person name="Manak J.R."/>
            <person name="Thompson E.M."/>
            <person name="Jaillon O."/>
            <person name="Du Pasquier L."/>
            <person name="Boudinot P."/>
            <person name="Liberles D.A."/>
            <person name="Volff J.N."/>
            <person name="Philippe H."/>
            <person name="Lenhard B."/>
            <person name="Roest Crollius H."/>
            <person name="Wincker P."/>
            <person name="Chourrout D."/>
        </authorList>
    </citation>
    <scope>NUCLEOTIDE SEQUENCE [LARGE SCALE GENOMIC DNA]</scope>
</reference>
<dbReference type="InterPro" id="IPR050799">
    <property type="entry name" value="ZIP_Transporter"/>
</dbReference>
<protein>
    <submittedName>
        <fullName evidence="9">Uncharacterized protein</fullName>
    </submittedName>
</protein>
<evidence type="ECO:0000256" key="4">
    <source>
        <dbReference type="ARBA" id="ARBA00022989"/>
    </source>
</evidence>
<comment type="similarity">
    <text evidence="2">Belongs to the ZIP transporter (TC 2.A.5) family.</text>
</comment>
<feature type="transmembrane region" description="Helical" evidence="7">
    <location>
        <begin position="341"/>
        <end position="362"/>
    </location>
</feature>
<dbReference type="PANTHER" id="PTHR12191:SF37">
    <property type="entry name" value="ZINC TRANSPORTER FOI"/>
    <property type="match status" value="1"/>
</dbReference>
<feature type="transmembrane region" description="Helical" evidence="7">
    <location>
        <begin position="374"/>
        <end position="394"/>
    </location>
</feature>
<evidence type="ECO:0000256" key="6">
    <source>
        <dbReference type="SAM" id="MobiDB-lite"/>
    </source>
</evidence>
<feature type="transmembrane region" description="Helical" evidence="7">
    <location>
        <begin position="126"/>
        <end position="148"/>
    </location>
</feature>
<dbReference type="GO" id="GO:0005385">
    <property type="term" value="F:zinc ion transmembrane transporter activity"/>
    <property type="evidence" value="ECO:0007669"/>
    <property type="project" value="TreeGrafter"/>
</dbReference>
<dbReference type="Proteomes" id="UP000001307">
    <property type="component" value="Unassembled WGS sequence"/>
</dbReference>
<feature type="transmembrane region" description="Helical" evidence="7">
    <location>
        <begin position="89"/>
        <end position="114"/>
    </location>
</feature>
<evidence type="ECO:0000256" key="8">
    <source>
        <dbReference type="SAM" id="SignalP"/>
    </source>
</evidence>
<feature type="chain" id="PRO_5003193248" evidence="8">
    <location>
        <begin position="21"/>
        <end position="404"/>
    </location>
</feature>